<dbReference type="Gene3D" id="3.55.50.30">
    <property type="match status" value="1"/>
</dbReference>
<evidence type="ECO:0000256" key="1">
    <source>
        <dbReference type="ARBA" id="ARBA00022448"/>
    </source>
</evidence>
<evidence type="ECO:0000259" key="5">
    <source>
        <dbReference type="SMART" id="SM00965"/>
    </source>
</evidence>
<dbReference type="RefSeq" id="WP_240827226.1">
    <property type="nucleotide sequence ID" value="NZ_JAKWBL010000001.1"/>
</dbReference>
<sequence length="200" mass="21456">MKLGVALMLVTSLQVAANTGHGQETVSLNVENTRLSKVLKSIQKKTDYRFVFNNTVVDDIGTVNIAVNNIPVLDLLPRILKGTNLEFVQMRNNLIVIREGKNIKSQASSVIAENNGLVARQADIKVNGLVTDSSGSILSGVSVALKATPSIGTTTDLNGRYVLEVPANGTLVFSITGYLTQEIPIDGKESINVVMKKMCS</sequence>
<proteinExistence type="predicted"/>
<protein>
    <submittedName>
        <fullName evidence="6">Carboxypeptidase-like regulatory domain-containing protein</fullName>
    </submittedName>
</protein>
<feature type="signal peptide" evidence="4">
    <location>
        <begin position="1"/>
        <end position="17"/>
    </location>
</feature>
<dbReference type="Pfam" id="PF13715">
    <property type="entry name" value="CarbopepD_reg_2"/>
    <property type="match status" value="1"/>
</dbReference>
<evidence type="ECO:0000313" key="7">
    <source>
        <dbReference type="Proteomes" id="UP001202248"/>
    </source>
</evidence>
<evidence type="ECO:0000256" key="4">
    <source>
        <dbReference type="SAM" id="SignalP"/>
    </source>
</evidence>
<evidence type="ECO:0000256" key="2">
    <source>
        <dbReference type="ARBA" id="ARBA00023136"/>
    </source>
</evidence>
<name>A0ABS9SHM1_9BACT</name>
<keyword evidence="7" id="KW-1185">Reference proteome</keyword>
<gene>
    <name evidence="6" type="ORF">MKP09_08095</name>
</gene>
<organism evidence="6 7">
    <name type="scientific">Niabella ginsengisoli</name>
    <dbReference type="NCBI Taxonomy" id="522298"/>
    <lineage>
        <taxon>Bacteria</taxon>
        <taxon>Pseudomonadati</taxon>
        <taxon>Bacteroidota</taxon>
        <taxon>Chitinophagia</taxon>
        <taxon>Chitinophagales</taxon>
        <taxon>Chitinophagaceae</taxon>
        <taxon>Niabella</taxon>
    </lineage>
</organism>
<dbReference type="InterPro" id="IPR011662">
    <property type="entry name" value="Secretin/TonB_short_N"/>
</dbReference>
<keyword evidence="4" id="KW-0732">Signal</keyword>
<dbReference type="Gene3D" id="2.60.40.1120">
    <property type="entry name" value="Carboxypeptidase-like, regulatory domain"/>
    <property type="match status" value="1"/>
</dbReference>
<dbReference type="EMBL" id="JAKWBL010000001">
    <property type="protein sequence ID" value="MCH5597868.1"/>
    <property type="molecule type" value="Genomic_DNA"/>
</dbReference>
<feature type="domain" description="Secretin/TonB short N-terminal" evidence="5">
    <location>
        <begin position="48"/>
        <end position="99"/>
    </location>
</feature>
<keyword evidence="2" id="KW-0472">Membrane</keyword>
<comment type="caution">
    <text evidence="6">The sequence shown here is derived from an EMBL/GenBank/DDBJ whole genome shotgun (WGS) entry which is preliminary data.</text>
</comment>
<keyword evidence="3" id="KW-0998">Cell outer membrane</keyword>
<evidence type="ECO:0000313" key="6">
    <source>
        <dbReference type="EMBL" id="MCH5597868.1"/>
    </source>
</evidence>
<dbReference type="Proteomes" id="UP001202248">
    <property type="component" value="Unassembled WGS sequence"/>
</dbReference>
<dbReference type="InterPro" id="IPR008969">
    <property type="entry name" value="CarboxyPept-like_regulatory"/>
</dbReference>
<accession>A0ABS9SHM1</accession>
<reference evidence="6 7" key="1">
    <citation type="submission" date="2022-02" db="EMBL/GenBank/DDBJ databases">
        <authorList>
            <person name="Min J."/>
        </authorList>
    </citation>
    <scope>NUCLEOTIDE SEQUENCE [LARGE SCALE GENOMIC DNA]</scope>
    <source>
        <strain evidence="6 7">GR10-1</strain>
    </source>
</reference>
<keyword evidence="1" id="KW-0813">Transport</keyword>
<evidence type="ECO:0000256" key="3">
    <source>
        <dbReference type="ARBA" id="ARBA00023237"/>
    </source>
</evidence>
<dbReference type="SUPFAM" id="SSF49464">
    <property type="entry name" value="Carboxypeptidase regulatory domain-like"/>
    <property type="match status" value="1"/>
</dbReference>
<feature type="chain" id="PRO_5046348767" evidence="4">
    <location>
        <begin position="18"/>
        <end position="200"/>
    </location>
</feature>
<dbReference type="SMART" id="SM00965">
    <property type="entry name" value="STN"/>
    <property type="match status" value="1"/>
</dbReference>